<protein>
    <recommendedName>
        <fullName evidence="3">Tetratricopeptide repeat protein</fullName>
    </recommendedName>
</protein>
<evidence type="ECO:0000313" key="2">
    <source>
        <dbReference type="Proteomes" id="UP001445076"/>
    </source>
</evidence>
<sequence length="231" mass="26831">MEGITGRYDTPAEVRDFIIDYGRTEQAATQMRKEMCSNLNVKYPTFCGIIGRDKKKKPHLYPSKAQVSANKKQIKQMRKQQYKQQHCQGATGYADQAWEDNLNDLSSEDEEDEAEFINEANILYIKGNYQDALDKYKNFVNRFRCMDEELPHIFLNMANAFYFTFDLKNALTCYERTIKEAEKRGNNSVKKLAEENRDKIQKAVQNPGNITLADDFTELERLMAEMTLGDN</sequence>
<organism evidence="1 2">
    <name type="scientific">Cherax quadricarinatus</name>
    <name type="common">Australian red claw crayfish</name>
    <dbReference type="NCBI Taxonomy" id="27406"/>
    <lineage>
        <taxon>Eukaryota</taxon>
        <taxon>Metazoa</taxon>
        <taxon>Ecdysozoa</taxon>
        <taxon>Arthropoda</taxon>
        <taxon>Crustacea</taxon>
        <taxon>Multicrustacea</taxon>
        <taxon>Malacostraca</taxon>
        <taxon>Eumalacostraca</taxon>
        <taxon>Eucarida</taxon>
        <taxon>Decapoda</taxon>
        <taxon>Pleocyemata</taxon>
        <taxon>Astacidea</taxon>
        <taxon>Parastacoidea</taxon>
        <taxon>Parastacidae</taxon>
        <taxon>Cherax</taxon>
    </lineage>
</organism>
<proteinExistence type="predicted"/>
<keyword evidence="2" id="KW-1185">Reference proteome</keyword>
<accession>A0AAW0XBJ0</accession>
<dbReference type="AlphaFoldDB" id="A0AAW0XBJ0"/>
<reference evidence="1 2" key="1">
    <citation type="journal article" date="2024" name="BMC Genomics">
        <title>Genome assembly of redclaw crayfish (Cherax quadricarinatus) provides insights into its immune adaptation and hypoxia tolerance.</title>
        <authorList>
            <person name="Liu Z."/>
            <person name="Zheng J."/>
            <person name="Li H."/>
            <person name="Fang K."/>
            <person name="Wang S."/>
            <person name="He J."/>
            <person name="Zhou D."/>
            <person name="Weng S."/>
            <person name="Chi M."/>
            <person name="Gu Z."/>
            <person name="He J."/>
            <person name="Li F."/>
            <person name="Wang M."/>
        </authorList>
    </citation>
    <scope>NUCLEOTIDE SEQUENCE [LARGE SCALE GENOMIC DNA]</scope>
    <source>
        <strain evidence="1">ZL_2023a</strain>
    </source>
</reference>
<dbReference type="EMBL" id="JARKIK010000030">
    <property type="protein sequence ID" value="KAK8741855.1"/>
    <property type="molecule type" value="Genomic_DNA"/>
</dbReference>
<dbReference type="Gene3D" id="1.25.40.10">
    <property type="entry name" value="Tetratricopeptide repeat domain"/>
    <property type="match status" value="1"/>
</dbReference>
<dbReference type="InterPro" id="IPR011990">
    <property type="entry name" value="TPR-like_helical_dom_sf"/>
</dbReference>
<evidence type="ECO:0000313" key="1">
    <source>
        <dbReference type="EMBL" id="KAK8741855.1"/>
    </source>
</evidence>
<comment type="caution">
    <text evidence="1">The sequence shown here is derived from an EMBL/GenBank/DDBJ whole genome shotgun (WGS) entry which is preliminary data.</text>
</comment>
<name>A0AAW0XBJ0_CHEQU</name>
<dbReference type="Proteomes" id="UP001445076">
    <property type="component" value="Unassembled WGS sequence"/>
</dbReference>
<gene>
    <name evidence="1" type="ORF">OTU49_002427</name>
</gene>
<dbReference type="SUPFAM" id="SSF48452">
    <property type="entry name" value="TPR-like"/>
    <property type="match status" value="1"/>
</dbReference>
<evidence type="ECO:0008006" key="3">
    <source>
        <dbReference type="Google" id="ProtNLM"/>
    </source>
</evidence>